<dbReference type="InterPro" id="IPR036400">
    <property type="entry name" value="Cyt_B5-like_heme/steroid_sf"/>
</dbReference>
<evidence type="ECO:0000256" key="1">
    <source>
        <dbReference type="ARBA" id="ARBA00001917"/>
    </source>
</evidence>
<dbReference type="PROSITE" id="PS50255">
    <property type="entry name" value="CYTOCHROME_B5_2"/>
    <property type="match status" value="1"/>
</dbReference>
<dbReference type="STRING" id="5601.A0A0D2D2P2"/>
<dbReference type="InterPro" id="IPR037396">
    <property type="entry name" value="FMN_HAD"/>
</dbReference>
<evidence type="ECO:0000313" key="5">
    <source>
        <dbReference type="EMBL" id="KIW71766.1"/>
    </source>
</evidence>
<proteinExistence type="predicted"/>
<dbReference type="PANTHER" id="PTHR10578">
    <property type="entry name" value="S -2-HYDROXY-ACID OXIDASE-RELATED"/>
    <property type="match status" value="1"/>
</dbReference>
<protein>
    <recommendedName>
        <fullName evidence="7">Cytochrome b2, mitochondrial</fullName>
    </recommendedName>
</protein>
<dbReference type="InterPro" id="IPR013785">
    <property type="entry name" value="Aldolase_TIM"/>
</dbReference>
<dbReference type="Proteomes" id="UP000054266">
    <property type="component" value="Unassembled WGS sequence"/>
</dbReference>
<dbReference type="HOGENOM" id="CLU_020639_1_1_1"/>
<dbReference type="Gene3D" id="3.20.20.70">
    <property type="entry name" value="Aldolase class I"/>
    <property type="match status" value="1"/>
</dbReference>
<gene>
    <name evidence="5" type="ORF">PV04_00003</name>
</gene>
<feature type="domain" description="Cytochrome b5 heme-binding" evidence="3">
    <location>
        <begin position="3"/>
        <end position="80"/>
    </location>
</feature>
<dbReference type="InterPro" id="IPR000262">
    <property type="entry name" value="FMN-dep_DH"/>
</dbReference>
<dbReference type="SUPFAM" id="SSF55856">
    <property type="entry name" value="Cytochrome b5-like heme/steroid binding domain"/>
    <property type="match status" value="1"/>
</dbReference>
<dbReference type="SUPFAM" id="SSF51395">
    <property type="entry name" value="FMN-linked oxidoreductases"/>
    <property type="match status" value="1"/>
</dbReference>
<evidence type="ECO:0000256" key="2">
    <source>
        <dbReference type="ARBA" id="ARBA00023002"/>
    </source>
</evidence>
<dbReference type="GO" id="GO:0016491">
    <property type="term" value="F:oxidoreductase activity"/>
    <property type="evidence" value="ECO:0007669"/>
    <property type="project" value="UniProtKB-KW"/>
</dbReference>
<evidence type="ECO:0000259" key="4">
    <source>
        <dbReference type="PROSITE" id="PS51349"/>
    </source>
</evidence>
<keyword evidence="2" id="KW-0560">Oxidoreductase</keyword>
<comment type="cofactor">
    <cofactor evidence="1">
        <name>FMN</name>
        <dbReference type="ChEBI" id="CHEBI:58210"/>
    </cofactor>
</comment>
<dbReference type="SMART" id="SM01117">
    <property type="entry name" value="Cyt-b5"/>
    <property type="match status" value="1"/>
</dbReference>
<dbReference type="Gene3D" id="3.10.120.10">
    <property type="entry name" value="Cytochrome b5-like heme/steroid binding domain"/>
    <property type="match status" value="1"/>
</dbReference>
<keyword evidence="6" id="KW-1185">Reference proteome</keyword>
<dbReference type="Pfam" id="PF01070">
    <property type="entry name" value="FMN_dh"/>
    <property type="match status" value="1"/>
</dbReference>
<evidence type="ECO:0000259" key="3">
    <source>
        <dbReference type="PROSITE" id="PS50255"/>
    </source>
</evidence>
<name>A0A0D2D2P2_9EURO</name>
<evidence type="ECO:0008006" key="7">
    <source>
        <dbReference type="Google" id="ProtNLM"/>
    </source>
</evidence>
<dbReference type="Pfam" id="PF00173">
    <property type="entry name" value="Cyt-b5"/>
    <property type="match status" value="1"/>
</dbReference>
<evidence type="ECO:0000313" key="6">
    <source>
        <dbReference type="Proteomes" id="UP000054266"/>
    </source>
</evidence>
<dbReference type="PROSITE" id="PS51349">
    <property type="entry name" value="FMN_HYDROXY_ACID_DH_2"/>
    <property type="match status" value="1"/>
</dbReference>
<dbReference type="AlphaFoldDB" id="A0A0D2D2P2"/>
<reference evidence="5 6" key="1">
    <citation type="submission" date="2015-01" db="EMBL/GenBank/DDBJ databases">
        <title>The Genome Sequence of Capronia semiimmersa CBS27337.</title>
        <authorList>
            <consortium name="The Broad Institute Genomics Platform"/>
            <person name="Cuomo C."/>
            <person name="de Hoog S."/>
            <person name="Gorbushina A."/>
            <person name="Stielow B."/>
            <person name="Teixiera M."/>
            <person name="Abouelleil A."/>
            <person name="Chapman S.B."/>
            <person name="Priest M."/>
            <person name="Young S.K."/>
            <person name="Wortman J."/>
            <person name="Nusbaum C."/>
            <person name="Birren B."/>
        </authorList>
    </citation>
    <scope>NUCLEOTIDE SEQUENCE [LARGE SCALE GENOMIC DNA]</scope>
    <source>
        <strain evidence="5 6">CBS 27337</strain>
    </source>
</reference>
<feature type="domain" description="FMN hydroxy acid dehydrogenase" evidence="4">
    <location>
        <begin position="107"/>
        <end position="461"/>
    </location>
</feature>
<dbReference type="InterPro" id="IPR001199">
    <property type="entry name" value="Cyt_B5-like_heme/steroid-bd"/>
</dbReference>
<accession>A0A0D2D2P2</accession>
<dbReference type="PANTHER" id="PTHR10578:SF104">
    <property type="entry name" value="CYTOCHROME B2, MITOCHONDRIAL-RELATED"/>
    <property type="match status" value="1"/>
</dbReference>
<organism evidence="5 6">
    <name type="scientific">Phialophora macrospora</name>
    <dbReference type="NCBI Taxonomy" id="1851006"/>
    <lineage>
        <taxon>Eukaryota</taxon>
        <taxon>Fungi</taxon>
        <taxon>Dikarya</taxon>
        <taxon>Ascomycota</taxon>
        <taxon>Pezizomycotina</taxon>
        <taxon>Eurotiomycetes</taxon>
        <taxon>Chaetothyriomycetidae</taxon>
        <taxon>Chaetothyriales</taxon>
        <taxon>Herpotrichiellaceae</taxon>
        <taxon>Phialophora</taxon>
    </lineage>
</organism>
<sequence>MSDRTVSLEEVSRHSTGKDSWIVLNGVVWDFSNFAATHPGGPEVIEKHFGQDGSGVYNELHSPTLVERYLGPQKRIGLLVNEEQRCMKVSTTNIPEDTKIESEADKPGLETIISIQEFDSIASRALRPKAYAYISGATENGITKFTNSDWYRRIWFRPRVLTGVGTVDLSTTILGQRYASPIFNAPTSSVMLAHKDGELAWARGLSECGNTIIIPTMSSYPVEEIVAVLPKNYPFFFQLYVHTERTELEMLLDKIGKLKPQAIIVTVDLPVMTKRESYMRYLIREREKNPIPTTKKVAPLLSIMNAVNPELTWKNIKWMRKRTGLPIFVKGIQSAADARLAFECGCAGIYISNHGGRALDTALPSIGTLLEIRASCPEILDKMEVFIDGGIQRGTDILKAICLGASAVCLGRPFLYALAYGEAGVKHAVQILNAELATAMGLVGITSLDQAHPGLLNTRELDPFADRGAEDPRARKVRRSRL</sequence>
<dbReference type="EMBL" id="KN846956">
    <property type="protein sequence ID" value="KIW71766.1"/>
    <property type="molecule type" value="Genomic_DNA"/>
</dbReference>